<dbReference type="InterPro" id="IPR043454">
    <property type="entry name" value="NPH3/RPT2-like"/>
</dbReference>
<keyword evidence="5" id="KW-1185">Reference proteome</keyword>
<evidence type="ECO:0000256" key="2">
    <source>
        <dbReference type="SAM" id="MobiDB-lite"/>
    </source>
</evidence>
<dbReference type="PANTHER" id="PTHR32370">
    <property type="entry name" value="OS12G0117600 PROTEIN"/>
    <property type="match status" value="1"/>
</dbReference>
<dbReference type="Proteomes" id="UP001497512">
    <property type="component" value="Chromosome 9"/>
</dbReference>
<gene>
    <name evidence="4" type="ORF">CSSPTR1EN2_LOCUS23879</name>
</gene>
<accession>A0ABP0V7A4</accession>
<sequence length="604" mass="66996">MISKRTTGGGEGQWKQIMYFQLTMIHLLRLQVTEMPGGPKAFEMVARFCYNGAESIPAISSTNVAVLRCAAEFLDMTESVCKGNLVRKTEEYLRAMVLWCWEESLIVLRSCSEEMIQSTAEKTQLLQRCVNSLAEKACSSFSFAAEMMNSCSPVHAGIESYFASYLVSTPSGTSSHRSSKAASESWWFEDLSTLSVHLMARVVKVMMANRASDHRVLAKFLLHYLRSALPATQRAQRQVIEVVVSLLASLERSSVSCRSLLGLRRIAITLRAGKLCRRELERMIGAQLDKASLDNILIPPATSLPARSSSTSSSSSSLYDVELVLRLVDFFLKDKAEALMVISAPVQSALTKVGELMDKYLVEIAADTHLRASRFLALAESLPDYARESDDGLYRAIDIYLEAHPSISESDASRLFKVINYHKLSTETCKAAAHNSRFPPSFIIQVALVQQSQQQQKASTTSTTATTNDISSFRSSGRDSTERSSSSASLSPPSKHSPRAGQQTVVHVQCSHFEFTLRQIQHDKKKSTDDATSSRAAAERRTTSTTTTDSSPATLQQHFKKTESQTESFDYAAPSSSCKRSRVEIISSFHRLKQLFYANKSRQQ</sequence>
<name>A0ABP0V7A4_9BRYO</name>
<evidence type="ECO:0000259" key="3">
    <source>
        <dbReference type="PROSITE" id="PS51649"/>
    </source>
</evidence>
<dbReference type="EMBL" id="OZ019901">
    <property type="protein sequence ID" value="CAK9237790.1"/>
    <property type="molecule type" value="Genomic_DNA"/>
</dbReference>
<feature type="region of interest" description="Disordered" evidence="2">
    <location>
        <begin position="455"/>
        <end position="503"/>
    </location>
</feature>
<evidence type="ECO:0000313" key="4">
    <source>
        <dbReference type="EMBL" id="CAK9237790.1"/>
    </source>
</evidence>
<feature type="compositionally biased region" description="Low complexity" evidence="2">
    <location>
        <begin position="543"/>
        <end position="554"/>
    </location>
</feature>
<feature type="compositionally biased region" description="Low complexity" evidence="2">
    <location>
        <begin position="455"/>
        <end position="467"/>
    </location>
</feature>
<feature type="compositionally biased region" description="Low complexity" evidence="2">
    <location>
        <begin position="483"/>
        <end position="494"/>
    </location>
</feature>
<dbReference type="PROSITE" id="PS51649">
    <property type="entry name" value="NPH3"/>
    <property type="match status" value="1"/>
</dbReference>
<evidence type="ECO:0000256" key="1">
    <source>
        <dbReference type="ARBA" id="ARBA00022786"/>
    </source>
</evidence>
<feature type="region of interest" description="Disordered" evidence="2">
    <location>
        <begin position="522"/>
        <end position="574"/>
    </location>
</feature>
<dbReference type="Pfam" id="PF03000">
    <property type="entry name" value="NPH3"/>
    <property type="match status" value="1"/>
</dbReference>
<feature type="domain" description="NPH3" evidence="3">
    <location>
        <begin position="185"/>
        <end position="453"/>
    </location>
</feature>
<protein>
    <recommendedName>
        <fullName evidence="3">NPH3 domain-containing protein</fullName>
    </recommendedName>
</protein>
<proteinExistence type="predicted"/>
<reference evidence="4" key="1">
    <citation type="submission" date="2024-02" db="EMBL/GenBank/DDBJ databases">
        <authorList>
            <consortium name="ELIXIR-Norway"/>
            <consortium name="Elixir Norway"/>
        </authorList>
    </citation>
    <scope>NUCLEOTIDE SEQUENCE</scope>
</reference>
<keyword evidence="1" id="KW-0833">Ubl conjugation pathway</keyword>
<dbReference type="InterPro" id="IPR027356">
    <property type="entry name" value="NPH3_dom"/>
</dbReference>
<organism evidence="4 5">
    <name type="scientific">Sphagnum troendelagicum</name>
    <dbReference type="NCBI Taxonomy" id="128251"/>
    <lineage>
        <taxon>Eukaryota</taxon>
        <taxon>Viridiplantae</taxon>
        <taxon>Streptophyta</taxon>
        <taxon>Embryophyta</taxon>
        <taxon>Bryophyta</taxon>
        <taxon>Sphagnophytina</taxon>
        <taxon>Sphagnopsida</taxon>
        <taxon>Sphagnales</taxon>
        <taxon>Sphagnaceae</taxon>
        <taxon>Sphagnum</taxon>
    </lineage>
</organism>
<evidence type="ECO:0000313" key="5">
    <source>
        <dbReference type="Proteomes" id="UP001497512"/>
    </source>
</evidence>